<evidence type="ECO:0000313" key="4">
    <source>
        <dbReference type="Proteomes" id="UP001500466"/>
    </source>
</evidence>
<keyword evidence="2" id="KW-0472">Membrane</keyword>
<dbReference type="Proteomes" id="UP001500466">
    <property type="component" value="Unassembled WGS sequence"/>
</dbReference>
<evidence type="ECO:0000256" key="2">
    <source>
        <dbReference type="SAM" id="Phobius"/>
    </source>
</evidence>
<evidence type="ECO:0008006" key="5">
    <source>
        <dbReference type="Google" id="ProtNLM"/>
    </source>
</evidence>
<keyword evidence="4" id="KW-1185">Reference proteome</keyword>
<dbReference type="EMBL" id="BAABHS010000077">
    <property type="protein sequence ID" value="GAA4998052.1"/>
    <property type="molecule type" value="Genomic_DNA"/>
</dbReference>
<feature type="transmembrane region" description="Helical" evidence="2">
    <location>
        <begin position="71"/>
        <end position="92"/>
    </location>
</feature>
<name>A0ABP9IJ45_9ACTN</name>
<dbReference type="RefSeq" id="WP_345681254.1">
    <property type="nucleotide sequence ID" value="NZ_BAABHS010000077.1"/>
</dbReference>
<evidence type="ECO:0000313" key="3">
    <source>
        <dbReference type="EMBL" id="GAA4998052.1"/>
    </source>
</evidence>
<proteinExistence type="predicted"/>
<keyword evidence="2" id="KW-1133">Transmembrane helix</keyword>
<protein>
    <recommendedName>
        <fullName evidence="5">TrbC/VIRB2 family protein</fullName>
    </recommendedName>
</protein>
<feature type="transmembrane region" description="Helical" evidence="2">
    <location>
        <begin position="104"/>
        <end position="129"/>
    </location>
</feature>
<keyword evidence="2" id="KW-0812">Transmembrane</keyword>
<sequence>MFESLVTAGLGTHVRIAEFSGILRTSPVKAAPNPPPNPNDGTTPIDPGNMQPIKPGSFNVDNGLTSGLSKIVGIGAWIVLALCVVGVLMCAAQMAIARKNGGEAAVIGLVWALVACIIAGSASGIVAMATG</sequence>
<reference evidence="4" key="1">
    <citation type="journal article" date="2019" name="Int. J. Syst. Evol. Microbiol.">
        <title>The Global Catalogue of Microorganisms (GCM) 10K type strain sequencing project: providing services to taxonomists for standard genome sequencing and annotation.</title>
        <authorList>
            <consortium name="The Broad Institute Genomics Platform"/>
            <consortium name="The Broad Institute Genome Sequencing Center for Infectious Disease"/>
            <person name="Wu L."/>
            <person name="Ma J."/>
        </authorList>
    </citation>
    <scope>NUCLEOTIDE SEQUENCE [LARGE SCALE GENOMIC DNA]</scope>
    <source>
        <strain evidence="4">JCM 17986</strain>
    </source>
</reference>
<feature type="region of interest" description="Disordered" evidence="1">
    <location>
        <begin position="27"/>
        <end position="54"/>
    </location>
</feature>
<evidence type="ECO:0000256" key="1">
    <source>
        <dbReference type="SAM" id="MobiDB-lite"/>
    </source>
</evidence>
<comment type="caution">
    <text evidence="3">The sequence shown here is derived from an EMBL/GenBank/DDBJ whole genome shotgun (WGS) entry which is preliminary data.</text>
</comment>
<accession>A0ABP9IJ45</accession>
<organism evidence="3 4">
    <name type="scientific">Yinghuangia aomiensis</name>
    <dbReference type="NCBI Taxonomy" id="676205"/>
    <lineage>
        <taxon>Bacteria</taxon>
        <taxon>Bacillati</taxon>
        <taxon>Actinomycetota</taxon>
        <taxon>Actinomycetes</taxon>
        <taxon>Kitasatosporales</taxon>
        <taxon>Streptomycetaceae</taxon>
        <taxon>Yinghuangia</taxon>
    </lineage>
</organism>
<gene>
    <name evidence="3" type="ORF">GCM10023205_84810</name>
</gene>